<feature type="domain" description="Secretion system C-terminal sorting" evidence="3">
    <location>
        <begin position="858"/>
        <end position="925"/>
    </location>
</feature>
<dbReference type="NCBIfam" id="TIGR04183">
    <property type="entry name" value="Por_Secre_tail"/>
    <property type="match status" value="1"/>
</dbReference>
<comment type="caution">
    <text evidence="5">The sequence shown here is derived from an EMBL/GenBank/DDBJ whole genome shotgun (WGS) entry which is preliminary data.</text>
</comment>
<evidence type="ECO:0000259" key="2">
    <source>
        <dbReference type="Pfam" id="PF18651"/>
    </source>
</evidence>
<dbReference type="Pfam" id="PF18962">
    <property type="entry name" value="Por_Secre_tail"/>
    <property type="match status" value="1"/>
</dbReference>
<name>A0ABQ2HZB1_9BACT</name>
<organism evidence="5 6">
    <name type="scientific">Dyadobacter beijingensis</name>
    <dbReference type="NCBI Taxonomy" id="365489"/>
    <lineage>
        <taxon>Bacteria</taxon>
        <taxon>Pseudomonadati</taxon>
        <taxon>Bacteroidota</taxon>
        <taxon>Cytophagia</taxon>
        <taxon>Cytophagales</taxon>
        <taxon>Spirosomataceae</taxon>
        <taxon>Dyadobacter</taxon>
    </lineage>
</organism>
<dbReference type="Pfam" id="PF18651">
    <property type="entry name" value="CshA_NR2"/>
    <property type="match status" value="1"/>
</dbReference>
<evidence type="ECO:0000256" key="1">
    <source>
        <dbReference type="SAM" id="SignalP"/>
    </source>
</evidence>
<feature type="domain" description="GEVED" evidence="4">
    <location>
        <begin position="392"/>
        <end position="480"/>
    </location>
</feature>
<proteinExistence type="predicted"/>
<evidence type="ECO:0008006" key="7">
    <source>
        <dbReference type="Google" id="ProtNLM"/>
    </source>
</evidence>
<dbReference type="EMBL" id="BMLI01000001">
    <property type="protein sequence ID" value="GGM94054.1"/>
    <property type="molecule type" value="Genomic_DNA"/>
</dbReference>
<accession>A0ABQ2HZB1</accession>
<protein>
    <recommendedName>
        <fullName evidence="7">Por secretion system C-terminal sorting domain-containing protein</fullName>
    </recommendedName>
</protein>
<evidence type="ECO:0000259" key="3">
    <source>
        <dbReference type="Pfam" id="PF18962"/>
    </source>
</evidence>
<dbReference type="InterPro" id="IPR045474">
    <property type="entry name" value="GEVED"/>
</dbReference>
<dbReference type="SUPFAM" id="SSF49478">
    <property type="entry name" value="Cna protein B-type domain"/>
    <property type="match status" value="1"/>
</dbReference>
<evidence type="ECO:0000259" key="4">
    <source>
        <dbReference type="Pfam" id="PF20009"/>
    </source>
</evidence>
<feature type="domain" description="Surface adhesin CshA non-repetitive" evidence="2">
    <location>
        <begin position="43"/>
        <end position="261"/>
    </location>
</feature>
<evidence type="ECO:0000313" key="6">
    <source>
        <dbReference type="Proteomes" id="UP000632339"/>
    </source>
</evidence>
<evidence type="ECO:0000313" key="5">
    <source>
        <dbReference type="EMBL" id="GGM94054.1"/>
    </source>
</evidence>
<sequence>MRGFYLKRILIATLLLHQALPAHLAFSQATWPQYGTGVFRPTLAWLTWDDILPANGLVAGQSITRTVNFGDMVVTVVLDEIAFSGTVQAPGTLASTKLIGYTPGTKATDGTQTLYAYHPMLGEKPPIALTPNFAGAGTGLKVNFKVTARAVLHGQAMDLSMFFAQNEDGNEVAGAINDYTQVTTNGSAWKLAAQTDWQVAKSSNLAAAEFTDANKTVRAHVGGYNSAVFHTIKNEASAAAPLQANVEMNCATGSSIAIGFMVYYDTGDGDPTYGMAINKQPFAITGGDPVGSTATITNYFNWNQSSPGTPRIQPGTVPETFYKNLRVGAYGADADSFGPTYGGFADEYNGYDENIWPVNAEEVVEFPINIAPTFSYIVPAYKKSPDPATPAYVMAWIDFNQDGVFSSSEYAWNTLTADNSQTSLNFTWDLTAIPYGAGQTYTRVRISYTDPATLPDDPATPADERSIAILGEGETEDHRVWMTKPNMINGKVFNDANGLTDNVIGGAGTNAGGLNVIAVGTNGKVWGYAAVDGSGNFSLPNVYNGTYSLRLTTANAYFTQTAGNALLPQGWVAAGEGTVETGDGSPNAVIEGVDVTLATPLTNINFAINRRPATDSKTFLIPNDALSSSPAGGPGLAGYRGIPLSSASLTGYVSGGSLSGSDPEDCAAPGTCHAGKTFVIESIKPNSKIYYDGQEVIAGSPNAKIAAFDAAKLVLYGQVGAGGPGDPVGFTYSLQDAAGVKSSTPGTFNVTANAAFPVKLVGFTAKVAERDVLLDWSTSEESASSHFEILHSTDARNWAPVGTVASAGNSAVARHYGFLHKDVAAGNHFYRLKIVDTDGTYAWSAMRHVSFRAGDFKIYPNPADSFVHVPAQEGEEARVYDVNGVLKLKTKVYNGKIGVESLENGTYLLTTGDKTASRSGQKLVIVR</sequence>
<reference evidence="6" key="1">
    <citation type="journal article" date="2019" name="Int. J. Syst. Evol. Microbiol.">
        <title>The Global Catalogue of Microorganisms (GCM) 10K type strain sequencing project: providing services to taxonomists for standard genome sequencing and annotation.</title>
        <authorList>
            <consortium name="The Broad Institute Genomics Platform"/>
            <consortium name="The Broad Institute Genome Sequencing Center for Infectious Disease"/>
            <person name="Wu L."/>
            <person name="Ma J."/>
        </authorList>
    </citation>
    <scope>NUCLEOTIDE SEQUENCE [LARGE SCALE GENOMIC DNA]</scope>
    <source>
        <strain evidence="6">CGMCC 1.6375</strain>
    </source>
</reference>
<feature type="signal peptide" evidence="1">
    <location>
        <begin position="1"/>
        <end position="24"/>
    </location>
</feature>
<dbReference type="Proteomes" id="UP000632339">
    <property type="component" value="Unassembled WGS sequence"/>
</dbReference>
<dbReference type="InterPro" id="IPR026444">
    <property type="entry name" value="Secre_tail"/>
</dbReference>
<gene>
    <name evidence="5" type="ORF">GCM10010967_29010</name>
</gene>
<feature type="chain" id="PRO_5047242539" description="Por secretion system C-terminal sorting domain-containing protein" evidence="1">
    <location>
        <begin position="25"/>
        <end position="927"/>
    </location>
</feature>
<dbReference type="InterPro" id="IPR040683">
    <property type="entry name" value="CshA_NR2"/>
</dbReference>
<dbReference type="Pfam" id="PF20009">
    <property type="entry name" value="GEVED"/>
    <property type="match status" value="1"/>
</dbReference>
<keyword evidence="6" id="KW-1185">Reference proteome</keyword>
<dbReference type="RefSeq" id="WP_019943141.1">
    <property type="nucleotide sequence ID" value="NZ_BMLI01000001.1"/>
</dbReference>
<keyword evidence="1" id="KW-0732">Signal</keyword>